<accession>A0ABP8EFZ6</accession>
<keyword evidence="4" id="KW-1185">Reference proteome</keyword>
<dbReference type="InterPro" id="IPR036465">
    <property type="entry name" value="vWFA_dom_sf"/>
</dbReference>
<dbReference type="RefSeq" id="WP_236865048.1">
    <property type="nucleotide sequence ID" value="NZ_BAABAZ010000004.1"/>
</dbReference>
<dbReference type="Proteomes" id="UP001501586">
    <property type="component" value="Unassembled WGS sequence"/>
</dbReference>
<feature type="transmembrane region" description="Helical" evidence="1">
    <location>
        <begin position="6"/>
        <end position="30"/>
    </location>
</feature>
<dbReference type="Pfam" id="PF13519">
    <property type="entry name" value="VWA_2"/>
    <property type="match status" value="1"/>
</dbReference>
<dbReference type="SUPFAM" id="SSF53300">
    <property type="entry name" value="vWA-like"/>
    <property type="match status" value="1"/>
</dbReference>
<dbReference type="InterPro" id="IPR002035">
    <property type="entry name" value="VWF_A"/>
</dbReference>
<organism evidence="3 4">
    <name type="scientific">Brevibacterium daeguense</name>
    <dbReference type="NCBI Taxonomy" id="909936"/>
    <lineage>
        <taxon>Bacteria</taxon>
        <taxon>Bacillati</taxon>
        <taxon>Actinomycetota</taxon>
        <taxon>Actinomycetes</taxon>
        <taxon>Micrococcales</taxon>
        <taxon>Brevibacteriaceae</taxon>
        <taxon>Brevibacterium</taxon>
    </lineage>
</organism>
<dbReference type="SMART" id="SM00327">
    <property type="entry name" value="VWA"/>
    <property type="match status" value="1"/>
</dbReference>
<evidence type="ECO:0000259" key="2">
    <source>
        <dbReference type="PROSITE" id="PS50234"/>
    </source>
</evidence>
<name>A0ABP8EFZ6_9MICO</name>
<protein>
    <submittedName>
        <fullName evidence="3">VWA domain-containing protein</fullName>
    </submittedName>
</protein>
<proteinExistence type="predicted"/>
<evidence type="ECO:0000256" key="1">
    <source>
        <dbReference type="SAM" id="Phobius"/>
    </source>
</evidence>
<gene>
    <name evidence="3" type="ORF">GCM10022261_03490</name>
</gene>
<dbReference type="EMBL" id="BAABAZ010000004">
    <property type="protein sequence ID" value="GAA4282818.1"/>
    <property type="molecule type" value="Genomic_DNA"/>
</dbReference>
<reference evidence="4" key="1">
    <citation type="journal article" date="2019" name="Int. J. Syst. Evol. Microbiol.">
        <title>The Global Catalogue of Microorganisms (GCM) 10K type strain sequencing project: providing services to taxonomists for standard genome sequencing and annotation.</title>
        <authorList>
            <consortium name="The Broad Institute Genomics Platform"/>
            <consortium name="The Broad Institute Genome Sequencing Center for Infectious Disease"/>
            <person name="Wu L."/>
            <person name="Ma J."/>
        </authorList>
    </citation>
    <scope>NUCLEOTIDE SEQUENCE [LARGE SCALE GENOMIC DNA]</scope>
    <source>
        <strain evidence="4">JCM 17458</strain>
    </source>
</reference>
<dbReference type="PROSITE" id="PS50234">
    <property type="entry name" value="VWFA"/>
    <property type="match status" value="1"/>
</dbReference>
<comment type="caution">
    <text evidence="3">The sequence shown here is derived from an EMBL/GenBank/DDBJ whole genome shotgun (WGS) entry which is preliminary data.</text>
</comment>
<evidence type="ECO:0000313" key="4">
    <source>
        <dbReference type="Proteomes" id="UP001501586"/>
    </source>
</evidence>
<keyword evidence="1" id="KW-0812">Transmembrane</keyword>
<keyword evidence="1" id="KW-0472">Membrane</keyword>
<feature type="domain" description="VWFA" evidence="2">
    <location>
        <begin position="70"/>
        <end position="260"/>
    </location>
</feature>
<evidence type="ECO:0000313" key="3">
    <source>
        <dbReference type="EMBL" id="GAA4282818.1"/>
    </source>
</evidence>
<sequence>MIFQPVLPWVLLTVLGILLVGGCVTLAVLTPHRRWRWAVRGGAVILLTAALARPSVPAETFSQSSVSAVDVFMAVDTTASVVAEDWGDGEPRLDGIKEDLHALLQQLPGARVSMVTFDSSAVVRVPLTTDHTAMAAAIETLGPEVTLYSGGSSVTEAHRLLVDRLRKSHEQHPENARLVFYFGDGEQTAEAPAESMNELGGLIDGGAVFGYGTSEGGPMKETQSYYSQADSEQYIADPTTRNRAISRIDEDQLRAIASDLGVSYAHRTAGTPFATAYTAPVFEQVLIDEEVRGGFDEFFWLPLLGVFSWVVAEAALAMHRIRTIRSLHLGLRAAA</sequence>
<keyword evidence="1" id="KW-1133">Transmembrane helix</keyword>
<dbReference type="Gene3D" id="3.40.50.410">
    <property type="entry name" value="von Willebrand factor, type A domain"/>
    <property type="match status" value="1"/>
</dbReference>